<feature type="region of interest" description="Disordered" evidence="1">
    <location>
        <begin position="145"/>
        <end position="172"/>
    </location>
</feature>
<name>N1PKL4_DOTSN</name>
<reference evidence="2 3" key="2">
    <citation type="journal article" date="2012" name="PLoS Pathog.">
        <title>Diverse lifestyles and strategies of plant pathogenesis encoded in the genomes of eighteen Dothideomycetes fungi.</title>
        <authorList>
            <person name="Ohm R.A."/>
            <person name="Feau N."/>
            <person name="Henrissat B."/>
            <person name="Schoch C.L."/>
            <person name="Horwitz B.A."/>
            <person name="Barry K.W."/>
            <person name="Condon B.J."/>
            <person name="Copeland A.C."/>
            <person name="Dhillon B."/>
            <person name="Glaser F."/>
            <person name="Hesse C.N."/>
            <person name="Kosti I."/>
            <person name="LaButti K."/>
            <person name="Lindquist E.A."/>
            <person name="Lucas S."/>
            <person name="Salamov A.A."/>
            <person name="Bradshaw R.E."/>
            <person name="Ciuffetti L."/>
            <person name="Hamelin R.C."/>
            <person name="Kema G.H.J."/>
            <person name="Lawrence C."/>
            <person name="Scott J.A."/>
            <person name="Spatafora J.W."/>
            <person name="Turgeon B.G."/>
            <person name="de Wit P.J.G.M."/>
            <person name="Zhong S."/>
            <person name="Goodwin S.B."/>
            <person name="Grigoriev I.V."/>
        </authorList>
    </citation>
    <scope>NUCLEOTIDE SEQUENCE [LARGE SCALE GENOMIC DNA]</scope>
    <source>
        <strain evidence="3">NZE10 / CBS 128990</strain>
    </source>
</reference>
<accession>N1PKL4</accession>
<dbReference type="PANTHER" id="PTHR42354:SF1">
    <property type="entry name" value="C2H2-TYPE DOMAIN-CONTAINING PROTEIN"/>
    <property type="match status" value="1"/>
</dbReference>
<dbReference type="HOGENOM" id="CLU_036220_0_0_1"/>
<dbReference type="AlphaFoldDB" id="N1PKL4"/>
<protein>
    <submittedName>
        <fullName evidence="2">Uncharacterized protein</fullName>
    </submittedName>
</protein>
<dbReference type="Proteomes" id="UP000016933">
    <property type="component" value="Unassembled WGS sequence"/>
</dbReference>
<keyword evidence="3" id="KW-1185">Reference proteome</keyword>
<dbReference type="OMA" id="FLAKCHV"/>
<sequence>MAGVDVLGCIAAIVSTFHGAADLALALRQRSDRRRRRNGVFNPKMAVQETMLVNSLSDGEAQCKAARNTSYARYGAAFKIGDAVALAALKDVIVGLQMDVVSALQVARAIEAATLDLERLHEASIMNKSNALRAVDDLCKRLPEPEGGHALESQPLRTVESAGAQERQSPEFDRIVRKSLPDSGYGGSQASPRHRHTASITSTLFSEESCVTADSYEHPGGTARRDFDTLRVAAVTSNERIQTDLSHSHSVTQWEDDDGVVRATLAPEVVTPEYQSMLPQRSSRAARPMPLESYSLGNVHPAFRNTHMVHSPALQPPEPDNAWAPLARPAKINDYHNFCKGAWQVRDRIEEGLSIAMLPDAAGFTVPHWKCKQCQFRSKTMNNATDLPDYVYFTSSGIRCRWVFLAKSHIHAEEAQNTPEAYAYGCIFCAAEGRETAVHRLDALMSHILSKHKTAMMTPEVKAKTMCIVGGSPEKNSDWDINLPESHKRKLSGFVGEYIIKAITGLS</sequence>
<reference evidence="3" key="1">
    <citation type="journal article" date="2012" name="PLoS Genet.">
        <title>The genomes of the fungal plant pathogens Cladosporium fulvum and Dothistroma septosporum reveal adaptation to different hosts and lifestyles but also signatures of common ancestry.</title>
        <authorList>
            <person name="de Wit P.J.G.M."/>
            <person name="van der Burgt A."/>
            <person name="Oekmen B."/>
            <person name="Stergiopoulos I."/>
            <person name="Abd-Elsalam K.A."/>
            <person name="Aerts A.L."/>
            <person name="Bahkali A.H."/>
            <person name="Beenen H.G."/>
            <person name="Chettri P."/>
            <person name="Cox M.P."/>
            <person name="Datema E."/>
            <person name="de Vries R.P."/>
            <person name="Dhillon B."/>
            <person name="Ganley A.R."/>
            <person name="Griffiths S.A."/>
            <person name="Guo Y."/>
            <person name="Hamelin R.C."/>
            <person name="Henrissat B."/>
            <person name="Kabir M.S."/>
            <person name="Jashni M.K."/>
            <person name="Kema G."/>
            <person name="Klaubauf S."/>
            <person name="Lapidus A."/>
            <person name="Levasseur A."/>
            <person name="Lindquist E."/>
            <person name="Mehrabi R."/>
            <person name="Ohm R.A."/>
            <person name="Owen T.J."/>
            <person name="Salamov A."/>
            <person name="Schwelm A."/>
            <person name="Schijlen E."/>
            <person name="Sun H."/>
            <person name="van den Burg H.A."/>
            <person name="van Ham R.C.H.J."/>
            <person name="Zhang S."/>
            <person name="Goodwin S.B."/>
            <person name="Grigoriev I.V."/>
            <person name="Collemare J."/>
            <person name="Bradshaw R.E."/>
        </authorList>
    </citation>
    <scope>NUCLEOTIDE SEQUENCE [LARGE SCALE GENOMIC DNA]</scope>
    <source>
        <strain evidence="3">NZE10 / CBS 128990</strain>
    </source>
</reference>
<proteinExistence type="predicted"/>
<dbReference type="OrthoDB" id="3641776at2759"/>
<evidence type="ECO:0000313" key="3">
    <source>
        <dbReference type="Proteomes" id="UP000016933"/>
    </source>
</evidence>
<dbReference type="eggNOG" id="ENOG502SPD8">
    <property type="taxonomic scope" value="Eukaryota"/>
</dbReference>
<organism evidence="2 3">
    <name type="scientific">Dothistroma septosporum (strain NZE10 / CBS 128990)</name>
    <name type="common">Red band needle blight fungus</name>
    <name type="synonym">Mycosphaerella pini</name>
    <dbReference type="NCBI Taxonomy" id="675120"/>
    <lineage>
        <taxon>Eukaryota</taxon>
        <taxon>Fungi</taxon>
        <taxon>Dikarya</taxon>
        <taxon>Ascomycota</taxon>
        <taxon>Pezizomycotina</taxon>
        <taxon>Dothideomycetes</taxon>
        <taxon>Dothideomycetidae</taxon>
        <taxon>Mycosphaerellales</taxon>
        <taxon>Mycosphaerellaceae</taxon>
        <taxon>Dothistroma</taxon>
    </lineage>
</organism>
<evidence type="ECO:0000313" key="2">
    <source>
        <dbReference type="EMBL" id="EME41841.1"/>
    </source>
</evidence>
<evidence type="ECO:0000256" key="1">
    <source>
        <dbReference type="SAM" id="MobiDB-lite"/>
    </source>
</evidence>
<dbReference type="EMBL" id="KB446542">
    <property type="protein sequence ID" value="EME41841.1"/>
    <property type="molecule type" value="Genomic_DNA"/>
</dbReference>
<dbReference type="STRING" id="675120.N1PKL4"/>
<gene>
    <name evidence="2" type="ORF">DOTSEDRAFT_177211</name>
</gene>
<dbReference type="PANTHER" id="PTHR42354">
    <property type="entry name" value="C2H2-TYPE DOMAIN-CONTAINING PROTEIN"/>
    <property type="match status" value="1"/>
</dbReference>